<reference evidence="2 3" key="1">
    <citation type="journal article" date="2010" name="Proc. Natl. Acad. Sci. U.S.A.">
        <title>Insights into evolution of multicellular fungi from the assembled chromosomes of the mushroom Coprinopsis cinerea (Coprinus cinereus).</title>
        <authorList>
            <person name="Stajich J.E."/>
            <person name="Wilke S.K."/>
            <person name="Ahren D."/>
            <person name="Au C.H."/>
            <person name="Birren B.W."/>
            <person name="Borodovsky M."/>
            <person name="Burns C."/>
            <person name="Canback B."/>
            <person name="Casselton L.A."/>
            <person name="Cheng C.K."/>
            <person name="Deng J."/>
            <person name="Dietrich F.S."/>
            <person name="Fargo D.C."/>
            <person name="Farman M.L."/>
            <person name="Gathman A.C."/>
            <person name="Goldberg J."/>
            <person name="Guigo R."/>
            <person name="Hoegger P.J."/>
            <person name="Hooker J.B."/>
            <person name="Huggins A."/>
            <person name="James T.Y."/>
            <person name="Kamada T."/>
            <person name="Kilaru S."/>
            <person name="Kodira C."/>
            <person name="Kues U."/>
            <person name="Kupfer D."/>
            <person name="Kwan H.S."/>
            <person name="Lomsadze A."/>
            <person name="Li W."/>
            <person name="Lilly W.W."/>
            <person name="Ma L.J."/>
            <person name="Mackey A.J."/>
            <person name="Manning G."/>
            <person name="Martin F."/>
            <person name="Muraguchi H."/>
            <person name="Natvig D.O."/>
            <person name="Palmerini H."/>
            <person name="Ramesh M.A."/>
            <person name="Rehmeyer C.J."/>
            <person name="Roe B.A."/>
            <person name="Shenoy N."/>
            <person name="Stanke M."/>
            <person name="Ter-Hovhannisyan V."/>
            <person name="Tunlid A."/>
            <person name="Velagapudi R."/>
            <person name="Vision T.J."/>
            <person name="Zeng Q."/>
            <person name="Zolan M.E."/>
            <person name="Pukkila P.J."/>
        </authorList>
    </citation>
    <scope>NUCLEOTIDE SEQUENCE [LARGE SCALE GENOMIC DNA]</scope>
    <source>
        <strain evidence="3">Okayama-7 / 130 / ATCC MYA-4618 / FGSC 9003</strain>
    </source>
</reference>
<protein>
    <submittedName>
        <fullName evidence="2">Uncharacterized protein</fullName>
    </submittedName>
</protein>
<feature type="region of interest" description="Disordered" evidence="1">
    <location>
        <begin position="8"/>
        <end position="45"/>
    </location>
</feature>
<evidence type="ECO:0000313" key="2">
    <source>
        <dbReference type="EMBL" id="EFI28452.1"/>
    </source>
</evidence>
<evidence type="ECO:0000313" key="3">
    <source>
        <dbReference type="Proteomes" id="UP000001861"/>
    </source>
</evidence>
<dbReference type="GeneID" id="9379939"/>
<dbReference type="VEuPathDB" id="FungiDB:CC1G_13985"/>
<proteinExistence type="predicted"/>
<accession>D6RKZ2</accession>
<dbReference type="InParanoid" id="D6RKZ2"/>
<dbReference type="HOGENOM" id="CLU_3050233_0_0_1"/>
<gene>
    <name evidence="2" type="ORF">CC1G_13985</name>
</gene>
<comment type="caution">
    <text evidence="2">The sequence shown here is derived from an EMBL/GenBank/DDBJ whole genome shotgun (WGS) entry which is preliminary data.</text>
</comment>
<dbReference type="AlphaFoldDB" id="D6RKZ2"/>
<keyword evidence="3" id="KW-1185">Reference proteome</keyword>
<name>D6RKZ2_COPC7</name>
<organism evidence="2 3">
    <name type="scientific">Coprinopsis cinerea (strain Okayama-7 / 130 / ATCC MYA-4618 / FGSC 9003)</name>
    <name type="common">Inky cap fungus</name>
    <name type="synonym">Hormographiella aspergillata</name>
    <dbReference type="NCBI Taxonomy" id="240176"/>
    <lineage>
        <taxon>Eukaryota</taxon>
        <taxon>Fungi</taxon>
        <taxon>Dikarya</taxon>
        <taxon>Basidiomycota</taxon>
        <taxon>Agaricomycotina</taxon>
        <taxon>Agaricomycetes</taxon>
        <taxon>Agaricomycetidae</taxon>
        <taxon>Agaricales</taxon>
        <taxon>Agaricineae</taxon>
        <taxon>Psathyrellaceae</taxon>
        <taxon>Coprinopsis</taxon>
    </lineage>
</organism>
<dbReference type="Proteomes" id="UP000001861">
    <property type="component" value="Unassembled WGS sequence"/>
</dbReference>
<feature type="compositionally biased region" description="Basic and acidic residues" evidence="1">
    <location>
        <begin position="36"/>
        <end position="45"/>
    </location>
</feature>
<sequence length="54" mass="5872">MGLLFSVATGPRGYATPLDWIVDGGEGNSPGYSPKELSRKDDDDNRLLFEMQGP</sequence>
<dbReference type="RefSeq" id="XP_002911946.1">
    <property type="nucleotide sequence ID" value="XM_002911900.1"/>
</dbReference>
<dbReference type="EMBL" id="AACS02000002">
    <property type="protein sequence ID" value="EFI28452.1"/>
    <property type="molecule type" value="Genomic_DNA"/>
</dbReference>
<dbReference type="KEGG" id="cci:CC1G_13985"/>
<evidence type="ECO:0000256" key="1">
    <source>
        <dbReference type="SAM" id="MobiDB-lite"/>
    </source>
</evidence>